<dbReference type="AlphaFoldDB" id="G7KDB4"/>
<keyword evidence="1 2" id="KW-0812">Transmembrane</keyword>
<evidence type="ECO:0000313" key="3">
    <source>
        <dbReference type="EnsemblPlants" id="KEH41149"/>
    </source>
</evidence>
<dbReference type="HOGENOM" id="CLU_3090195_0_0_1"/>
<dbReference type="PaxDb" id="3880-AES98416"/>
<evidence type="ECO:0000313" key="2">
    <source>
        <dbReference type="EMBL" id="KEH41149.1"/>
    </source>
</evidence>
<proteinExistence type="predicted"/>
<keyword evidence="1" id="KW-1133">Transmembrane helix</keyword>
<organism evidence="2 4">
    <name type="scientific">Medicago truncatula</name>
    <name type="common">Barrel medic</name>
    <name type="synonym">Medicago tribuloides</name>
    <dbReference type="NCBI Taxonomy" id="3880"/>
    <lineage>
        <taxon>Eukaryota</taxon>
        <taxon>Viridiplantae</taxon>
        <taxon>Streptophyta</taxon>
        <taxon>Embryophyta</taxon>
        <taxon>Tracheophyta</taxon>
        <taxon>Spermatophyta</taxon>
        <taxon>Magnoliopsida</taxon>
        <taxon>eudicotyledons</taxon>
        <taxon>Gunneridae</taxon>
        <taxon>Pentapetalae</taxon>
        <taxon>rosids</taxon>
        <taxon>fabids</taxon>
        <taxon>Fabales</taxon>
        <taxon>Fabaceae</taxon>
        <taxon>Papilionoideae</taxon>
        <taxon>50 kb inversion clade</taxon>
        <taxon>NPAAA clade</taxon>
        <taxon>Hologalegina</taxon>
        <taxon>IRL clade</taxon>
        <taxon>Trifolieae</taxon>
        <taxon>Medicago</taxon>
    </lineage>
</organism>
<reference evidence="2 4" key="2">
    <citation type="journal article" date="2014" name="BMC Genomics">
        <title>An improved genome release (version Mt4.0) for the model legume Medicago truncatula.</title>
        <authorList>
            <person name="Tang H."/>
            <person name="Krishnakumar V."/>
            <person name="Bidwell S."/>
            <person name="Rosen B."/>
            <person name="Chan A."/>
            <person name="Zhou S."/>
            <person name="Gentzbittel L."/>
            <person name="Childs K.L."/>
            <person name="Yandell M."/>
            <person name="Gundlach H."/>
            <person name="Mayer K.F."/>
            <person name="Schwartz D.C."/>
            <person name="Town C.D."/>
        </authorList>
    </citation>
    <scope>GENOME REANNOTATION</scope>
    <source>
        <strain evidence="2">A17</strain>
        <strain evidence="3 4">cv. Jemalong A17</strain>
    </source>
</reference>
<gene>
    <name evidence="2" type="ordered locus">MTR_1g044200</name>
</gene>
<evidence type="ECO:0000313" key="4">
    <source>
        <dbReference type="Proteomes" id="UP000002051"/>
    </source>
</evidence>
<dbReference type="Proteomes" id="UP000002051">
    <property type="component" value="Unassembled WGS sequence"/>
</dbReference>
<protein>
    <submittedName>
        <fullName evidence="2">Transmembrane protein, putative</fullName>
    </submittedName>
</protein>
<keyword evidence="1" id="KW-0472">Membrane</keyword>
<dbReference type="EMBL" id="CM001217">
    <property type="protein sequence ID" value="KEH41149.1"/>
    <property type="molecule type" value="Genomic_DNA"/>
</dbReference>
<reference evidence="3" key="3">
    <citation type="submission" date="2015-04" db="UniProtKB">
        <authorList>
            <consortium name="EnsemblPlants"/>
        </authorList>
    </citation>
    <scope>IDENTIFICATION</scope>
    <source>
        <strain evidence="3">cv. Jemalong A17</strain>
    </source>
</reference>
<dbReference type="EnsemblPlants" id="KEH41149">
    <property type="protein sequence ID" value="KEH41149"/>
    <property type="gene ID" value="MTR_1g044200"/>
</dbReference>
<accession>G7KDB4</accession>
<feature type="transmembrane region" description="Helical" evidence="1">
    <location>
        <begin position="20"/>
        <end position="40"/>
    </location>
</feature>
<reference evidence="2 4" key="1">
    <citation type="journal article" date="2011" name="Nature">
        <title>The Medicago genome provides insight into the evolution of rhizobial symbioses.</title>
        <authorList>
            <person name="Young N.D."/>
            <person name="Debelle F."/>
            <person name="Oldroyd G.E."/>
            <person name="Geurts R."/>
            <person name="Cannon S.B."/>
            <person name="Udvardi M.K."/>
            <person name="Benedito V.A."/>
            <person name="Mayer K.F."/>
            <person name="Gouzy J."/>
            <person name="Schoof H."/>
            <person name="Van de Peer Y."/>
            <person name="Proost S."/>
            <person name="Cook D.R."/>
            <person name="Meyers B.C."/>
            <person name="Spannagl M."/>
            <person name="Cheung F."/>
            <person name="De Mita S."/>
            <person name="Krishnakumar V."/>
            <person name="Gundlach H."/>
            <person name="Zhou S."/>
            <person name="Mudge J."/>
            <person name="Bharti A.K."/>
            <person name="Murray J.D."/>
            <person name="Naoumkina M.A."/>
            <person name="Rosen B."/>
            <person name="Silverstein K.A."/>
            <person name="Tang H."/>
            <person name="Rombauts S."/>
            <person name="Zhao P.X."/>
            <person name="Zhou P."/>
            <person name="Barbe V."/>
            <person name="Bardou P."/>
            <person name="Bechner M."/>
            <person name="Bellec A."/>
            <person name="Berger A."/>
            <person name="Berges H."/>
            <person name="Bidwell S."/>
            <person name="Bisseling T."/>
            <person name="Choisne N."/>
            <person name="Couloux A."/>
            <person name="Denny R."/>
            <person name="Deshpande S."/>
            <person name="Dai X."/>
            <person name="Doyle J.J."/>
            <person name="Dudez A.M."/>
            <person name="Farmer A.D."/>
            <person name="Fouteau S."/>
            <person name="Franken C."/>
            <person name="Gibelin C."/>
            <person name="Gish J."/>
            <person name="Goldstein S."/>
            <person name="Gonzalez A.J."/>
            <person name="Green P.J."/>
            <person name="Hallab A."/>
            <person name="Hartog M."/>
            <person name="Hua A."/>
            <person name="Humphray S.J."/>
            <person name="Jeong D.H."/>
            <person name="Jing Y."/>
            <person name="Jocker A."/>
            <person name="Kenton S.M."/>
            <person name="Kim D.J."/>
            <person name="Klee K."/>
            <person name="Lai H."/>
            <person name="Lang C."/>
            <person name="Lin S."/>
            <person name="Macmil S.L."/>
            <person name="Magdelenat G."/>
            <person name="Matthews L."/>
            <person name="McCorrison J."/>
            <person name="Monaghan E.L."/>
            <person name="Mun J.H."/>
            <person name="Najar F.Z."/>
            <person name="Nicholson C."/>
            <person name="Noirot C."/>
            <person name="O'Bleness M."/>
            <person name="Paule C.R."/>
            <person name="Poulain J."/>
            <person name="Prion F."/>
            <person name="Qin B."/>
            <person name="Qu C."/>
            <person name="Retzel E.F."/>
            <person name="Riddle C."/>
            <person name="Sallet E."/>
            <person name="Samain S."/>
            <person name="Samson N."/>
            <person name="Sanders I."/>
            <person name="Saurat O."/>
            <person name="Scarpelli C."/>
            <person name="Schiex T."/>
            <person name="Segurens B."/>
            <person name="Severin A.J."/>
            <person name="Sherrier D.J."/>
            <person name="Shi R."/>
            <person name="Sims S."/>
            <person name="Singer S.R."/>
            <person name="Sinharoy S."/>
            <person name="Sterck L."/>
            <person name="Viollet A."/>
            <person name="Wang B.B."/>
            <person name="Wang K."/>
            <person name="Wang M."/>
            <person name="Wang X."/>
            <person name="Warfsmann J."/>
            <person name="Weissenbach J."/>
            <person name="White D.D."/>
            <person name="White J.D."/>
            <person name="Wiley G.B."/>
            <person name="Wincker P."/>
            <person name="Xing Y."/>
            <person name="Yang L."/>
            <person name="Yao Z."/>
            <person name="Ying F."/>
            <person name="Zhai J."/>
            <person name="Zhou L."/>
            <person name="Zuber A."/>
            <person name="Denarie J."/>
            <person name="Dixon R.A."/>
            <person name="May G.D."/>
            <person name="Schwartz D.C."/>
            <person name="Rogers J."/>
            <person name="Quetier F."/>
            <person name="Town C.D."/>
            <person name="Roe B.A."/>
        </authorList>
    </citation>
    <scope>NUCLEOTIDE SEQUENCE [LARGE SCALE GENOMIC DNA]</scope>
    <source>
        <strain evidence="2">A17</strain>
        <strain evidence="3 4">cv. Jemalong A17</strain>
    </source>
</reference>
<keyword evidence="4" id="KW-1185">Reference proteome</keyword>
<name>G7KDB4_MEDTR</name>
<sequence>MEKPCGAIATHGPKVDPSLGVINIFFFLTKIYLGFFYYAIHVYYEIILSIQF</sequence>
<evidence type="ECO:0000256" key="1">
    <source>
        <dbReference type="SAM" id="Phobius"/>
    </source>
</evidence>